<accession>A0A556N6Q8</accession>
<evidence type="ECO:0000256" key="2">
    <source>
        <dbReference type="SAM" id="SignalP"/>
    </source>
</evidence>
<keyword evidence="5" id="KW-1185">Reference proteome</keyword>
<evidence type="ECO:0000259" key="3">
    <source>
        <dbReference type="Pfam" id="PF18935"/>
    </source>
</evidence>
<feature type="transmembrane region" description="Helical" evidence="1">
    <location>
        <begin position="66"/>
        <end position="85"/>
    </location>
</feature>
<sequence>MHKLLGVFIVVWFSFHVNAQDSLAVAPSPDTVKTHSWKRACLFSAIVPGAGQIYNHIAMPKGKKKAYWKVPLIYAGLGVTTYFAVKNNMLKNDYRTEYESRKIGNAPNNFAEYDDQSLLSLYAQHRNRRDFAILGMGIVYLLNVIDAGVEAHFVNFDISEDLSLSIHPTTYFPNAYGVSFQFKFR</sequence>
<comment type="caution">
    <text evidence="4">The sequence shown here is derived from an EMBL/GenBank/DDBJ whole genome shotgun (WGS) entry which is preliminary data.</text>
</comment>
<gene>
    <name evidence="4" type="ORF">FO442_01530</name>
</gene>
<protein>
    <recommendedName>
        <fullName evidence="3">DUF5683 domain-containing protein</fullName>
    </recommendedName>
</protein>
<dbReference type="EMBL" id="VLPL01000001">
    <property type="protein sequence ID" value="TSJ47835.1"/>
    <property type="molecule type" value="Genomic_DNA"/>
</dbReference>
<reference evidence="4 5" key="1">
    <citation type="submission" date="2019-07" db="EMBL/GenBank/DDBJ databases">
        <authorList>
            <person name="Huq M.A."/>
        </authorList>
    </citation>
    <scope>NUCLEOTIDE SEQUENCE [LARGE SCALE GENOMIC DNA]</scope>
    <source>
        <strain evidence="4 5">MAH-3</strain>
    </source>
</reference>
<dbReference type="RefSeq" id="WP_144331370.1">
    <property type="nucleotide sequence ID" value="NZ_VLPL01000001.1"/>
</dbReference>
<dbReference type="Pfam" id="PF18935">
    <property type="entry name" value="DUF5683"/>
    <property type="match status" value="1"/>
</dbReference>
<keyword evidence="1" id="KW-1133">Transmembrane helix</keyword>
<keyword evidence="1" id="KW-0812">Transmembrane</keyword>
<keyword evidence="2" id="KW-0732">Signal</keyword>
<organism evidence="4 5">
    <name type="scientific">Fluviicola chungangensis</name>
    <dbReference type="NCBI Taxonomy" id="2597671"/>
    <lineage>
        <taxon>Bacteria</taxon>
        <taxon>Pseudomonadati</taxon>
        <taxon>Bacteroidota</taxon>
        <taxon>Flavobacteriia</taxon>
        <taxon>Flavobacteriales</taxon>
        <taxon>Crocinitomicaceae</taxon>
        <taxon>Fluviicola</taxon>
    </lineage>
</organism>
<dbReference type="OrthoDB" id="9813910at2"/>
<dbReference type="AlphaFoldDB" id="A0A556N6Q8"/>
<keyword evidence="1" id="KW-0472">Membrane</keyword>
<feature type="signal peptide" evidence="2">
    <location>
        <begin position="1"/>
        <end position="19"/>
    </location>
</feature>
<name>A0A556N6Q8_9FLAO</name>
<evidence type="ECO:0000313" key="4">
    <source>
        <dbReference type="EMBL" id="TSJ47835.1"/>
    </source>
</evidence>
<evidence type="ECO:0000256" key="1">
    <source>
        <dbReference type="SAM" id="Phobius"/>
    </source>
</evidence>
<dbReference type="Proteomes" id="UP000316008">
    <property type="component" value="Unassembled WGS sequence"/>
</dbReference>
<proteinExistence type="predicted"/>
<feature type="domain" description="DUF5683" evidence="3">
    <location>
        <begin position="34"/>
        <end position="184"/>
    </location>
</feature>
<dbReference type="InterPro" id="IPR043738">
    <property type="entry name" value="DUF5683"/>
</dbReference>
<feature type="chain" id="PRO_5022018571" description="DUF5683 domain-containing protein" evidence="2">
    <location>
        <begin position="20"/>
        <end position="185"/>
    </location>
</feature>
<evidence type="ECO:0000313" key="5">
    <source>
        <dbReference type="Proteomes" id="UP000316008"/>
    </source>
</evidence>